<feature type="transmembrane region" description="Helical" evidence="7">
    <location>
        <begin position="389"/>
        <end position="415"/>
    </location>
</feature>
<evidence type="ECO:0000256" key="7">
    <source>
        <dbReference type="SAM" id="Phobius"/>
    </source>
</evidence>
<feature type="transmembrane region" description="Helical" evidence="7">
    <location>
        <begin position="468"/>
        <end position="485"/>
    </location>
</feature>
<feature type="transmembrane region" description="Helical" evidence="7">
    <location>
        <begin position="563"/>
        <end position="582"/>
    </location>
</feature>
<feature type="transmembrane region" description="Helical" evidence="7">
    <location>
        <begin position="156"/>
        <end position="176"/>
    </location>
</feature>
<dbReference type="SUPFAM" id="SSF103473">
    <property type="entry name" value="MFS general substrate transporter"/>
    <property type="match status" value="1"/>
</dbReference>
<dbReference type="Proteomes" id="UP001360560">
    <property type="component" value="Unassembled WGS sequence"/>
</dbReference>
<feature type="region of interest" description="Disordered" evidence="6">
    <location>
        <begin position="79"/>
        <end position="98"/>
    </location>
</feature>
<evidence type="ECO:0000256" key="6">
    <source>
        <dbReference type="SAM" id="MobiDB-lite"/>
    </source>
</evidence>
<feature type="transmembrane region" description="Helical" evidence="7">
    <location>
        <begin position="427"/>
        <end position="447"/>
    </location>
</feature>
<dbReference type="FunFam" id="1.20.1250.20:FF:000011">
    <property type="entry name" value="MFS multidrug transporter, putative"/>
    <property type="match status" value="1"/>
</dbReference>
<feature type="transmembrane region" description="Helical" evidence="7">
    <location>
        <begin position="316"/>
        <end position="333"/>
    </location>
</feature>
<name>A0AAV5QSE5_9ASCO</name>
<dbReference type="GeneID" id="90075476"/>
<sequence>MSSPEPEQPPPPVSVSEPINSVSRTVTNPSNEVTCNEKPSDNSSDNNDVDEILSRSSIESDHDESDQDLVRNYTHSVADMGPNQASEAQEMERVSRSLTNTQSLAEIARKSTAPLPPMGGGRPYPPALPDKEQYVVSFEADNDSMHPFNWPFKKKLGIFFCLTICVMIIAFGSSVFSTGIPEVSKEFHVSTEVGTLGVSLYVLGFATGPIVWAPLSELYGRKIVLIISVFVFTCFQFAVATAKDIQTIMLSRFFGSCIGSAPLVVVGAAFSDMFDNRTRGYAISFFSLGVVLGPQLAPIVGGFISSSYLGWRWTEYITGILGAVSLVLIVLVYEESHHPIILVRKAEDLRRRTGNWGIRAAHEEFSLSFREIAEKNISRPLVLLFTEPILFLITIYVSFVYGILYLCLTAFPLVFEYGYGWKGGIVYLPYIGMCVGQMLGCLWVIYCEKEYKRQVDLAGGKPVPEARLPALAPGGVIFPIGLLWLCWTGNYYDKVPWPAPACSGIFIGFGIMSIFLPSINFIIDCYLIYAASAMAANSFIRSIFGAVFPLFGTYMFTGMGTNWAGLLLGLFAFCMTPVPFLFMKYGRKIRARSKYAFNS</sequence>
<evidence type="ECO:0000256" key="2">
    <source>
        <dbReference type="ARBA" id="ARBA00022448"/>
    </source>
</evidence>
<organism evidence="9 10">
    <name type="scientific">Saccharomycopsis crataegensis</name>
    <dbReference type="NCBI Taxonomy" id="43959"/>
    <lineage>
        <taxon>Eukaryota</taxon>
        <taxon>Fungi</taxon>
        <taxon>Dikarya</taxon>
        <taxon>Ascomycota</taxon>
        <taxon>Saccharomycotina</taxon>
        <taxon>Saccharomycetes</taxon>
        <taxon>Saccharomycopsidaceae</taxon>
        <taxon>Saccharomycopsis</taxon>
    </lineage>
</organism>
<feature type="domain" description="Major facilitator superfamily (MFS) profile" evidence="8">
    <location>
        <begin position="158"/>
        <end position="587"/>
    </location>
</feature>
<comment type="subcellular location">
    <subcellularLocation>
        <location evidence="1">Membrane</location>
        <topology evidence="1">Multi-pass membrane protein</topology>
    </subcellularLocation>
</comment>
<dbReference type="CDD" id="cd17323">
    <property type="entry name" value="MFS_Tpo1_MDR_like"/>
    <property type="match status" value="1"/>
</dbReference>
<gene>
    <name evidence="9" type="ORF">DASC09_048260</name>
</gene>
<dbReference type="RefSeq" id="XP_064854497.1">
    <property type="nucleotide sequence ID" value="XM_064998425.1"/>
</dbReference>
<feature type="compositionally biased region" description="Polar residues" evidence="6">
    <location>
        <begin position="24"/>
        <end position="34"/>
    </location>
</feature>
<feature type="compositionally biased region" description="Low complexity" evidence="6">
    <location>
        <begin position="14"/>
        <end position="23"/>
    </location>
</feature>
<dbReference type="PANTHER" id="PTHR23502">
    <property type="entry name" value="MAJOR FACILITATOR SUPERFAMILY"/>
    <property type="match status" value="1"/>
</dbReference>
<reference evidence="9 10" key="1">
    <citation type="journal article" date="2023" name="Elife">
        <title>Identification of key yeast species and microbe-microbe interactions impacting larval growth of Drosophila in the wild.</title>
        <authorList>
            <person name="Mure A."/>
            <person name="Sugiura Y."/>
            <person name="Maeda R."/>
            <person name="Honda K."/>
            <person name="Sakurai N."/>
            <person name="Takahashi Y."/>
            <person name="Watada M."/>
            <person name="Katoh T."/>
            <person name="Gotoh A."/>
            <person name="Gotoh Y."/>
            <person name="Taniguchi I."/>
            <person name="Nakamura K."/>
            <person name="Hayashi T."/>
            <person name="Katayama T."/>
            <person name="Uemura T."/>
            <person name="Hattori Y."/>
        </authorList>
    </citation>
    <scope>NUCLEOTIDE SEQUENCE [LARGE SCALE GENOMIC DNA]</scope>
    <source>
        <strain evidence="9 10">SC-9</strain>
    </source>
</reference>
<keyword evidence="2" id="KW-0813">Transport</keyword>
<feature type="region of interest" description="Disordered" evidence="6">
    <location>
        <begin position="1"/>
        <end position="66"/>
    </location>
</feature>
<dbReference type="GO" id="GO:0022857">
    <property type="term" value="F:transmembrane transporter activity"/>
    <property type="evidence" value="ECO:0007669"/>
    <property type="project" value="InterPro"/>
</dbReference>
<feature type="transmembrane region" description="Helical" evidence="7">
    <location>
        <begin position="196"/>
        <end position="216"/>
    </location>
</feature>
<keyword evidence="10" id="KW-1185">Reference proteome</keyword>
<dbReference type="Pfam" id="PF07690">
    <property type="entry name" value="MFS_1"/>
    <property type="match status" value="1"/>
</dbReference>
<feature type="transmembrane region" description="Helical" evidence="7">
    <location>
        <begin position="505"/>
        <end position="527"/>
    </location>
</feature>
<feature type="transmembrane region" description="Helical" evidence="7">
    <location>
        <begin position="223"/>
        <end position="242"/>
    </location>
</feature>
<proteinExistence type="predicted"/>
<evidence type="ECO:0000313" key="9">
    <source>
        <dbReference type="EMBL" id="GMM37501.1"/>
    </source>
</evidence>
<evidence type="ECO:0000256" key="4">
    <source>
        <dbReference type="ARBA" id="ARBA00022989"/>
    </source>
</evidence>
<dbReference type="InterPro" id="IPR011701">
    <property type="entry name" value="MFS"/>
</dbReference>
<dbReference type="InterPro" id="IPR020846">
    <property type="entry name" value="MFS_dom"/>
</dbReference>
<dbReference type="Gene3D" id="1.20.1250.20">
    <property type="entry name" value="MFS general substrate transporter like domains"/>
    <property type="match status" value="1"/>
</dbReference>
<evidence type="ECO:0000313" key="10">
    <source>
        <dbReference type="Proteomes" id="UP001360560"/>
    </source>
</evidence>
<feature type="transmembrane region" description="Helical" evidence="7">
    <location>
        <begin position="282"/>
        <end position="304"/>
    </location>
</feature>
<evidence type="ECO:0000256" key="5">
    <source>
        <dbReference type="ARBA" id="ARBA00023136"/>
    </source>
</evidence>
<evidence type="ECO:0000259" key="8">
    <source>
        <dbReference type="PROSITE" id="PS50850"/>
    </source>
</evidence>
<evidence type="ECO:0000256" key="1">
    <source>
        <dbReference type="ARBA" id="ARBA00004141"/>
    </source>
</evidence>
<dbReference type="InterPro" id="IPR036259">
    <property type="entry name" value="MFS_trans_sf"/>
</dbReference>
<accession>A0AAV5QSE5</accession>
<dbReference type="EMBL" id="BTFZ01000012">
    <property type="protein sequence ID" value="GMM37501.1"/>
    <property type="molecule type" value="Genomic_DNA"/>
</dbReference>
<protein>
    <submittedName>
        <fullName evidence="9">Tpo1 protein</fullName>
    </submittedName>
</protein>
<keyword evidence="3 7" id="KW-0812">Transmembrane</keyword>
<dbReference type="PANTHER" id="PTHR23502:SF31">
    <property type="entry name" value="POLYAMINE TRANSPORTER 1"/>
    <property type="match status" value="1"/>
</dbReference>
<feature type="compositionally biased region" description="Pro residues" evidence="6">
    <location>
        <begin position="1"/>
        <end position="13"/>
    </location>
</feature>
<dbReference type="GO" id="GO:0005886">
    <property type="term" value="C:plasma membrane"/>
    <property type="evidence" value="ECO:0007669"/>
    <property type="project" value="TreeGrafter"/>
</dbReference>
<feature type="transmembrane region" description="Helical" evidence="7">
    <location>
        <begin position="248"/>
        <end position="270"/>
    </location>
</feature>
<keyword evidence="5 7" id="KW-0472">Membrane</keyword>
<comment type="caution">
    <text evidence="9">The sequence shown here is derived from an EMBL/GenBank/DDBJ whole genome shotgun (WGS) entry which is preliminary data.</text>
</comment>
<dbReference type="PROSITE" id="PS50850">
    <property type="entry name" value="MFS"/>
    <property type="match status" value="1"/>
</dbReference>
<evidence type="ECO:0000256" key="3">
    <source>
        <dbReference type="ARBA" id="ARBA00022692"/>
    </source>
</evidence>
<keyword evidence="4 7" id="KW-1133">Transmembrane helix</keyword>
<dbReference type="AlphaFoldDB" id="A0AAV5QSE5"/>